<feature type="chain" id="PRO_5030056590" description="beta-glucosidase" evidence="7">
    <location>
        <begin position="25"/>
        <end position="947"/>
    </location>
</feature>
<dbReference type="InterPro" id="IPR002772">
    <property type="entry name" value="Glyco_hydro_3_C"/>
</dbReference>
<dbReference type="SUPFAM" id="SSF52279">
    <property type="entry name" value="Beta-D-glucan exohydrolase, C-terminal domain"/>
    <property type="match status" value="1"/>
</dbReference>
<reference evidence="9 10" key="1">
    <citation type="submission" date="2018-07" db="EMBL/GenBank/DDBJ databases">
        <title>Freshwater and sediment microbial communities from various areas in North America, analyzing microbe dynamics in response to fracking.</title>
        <authorList>
            <person name="Lamendella R."/>
        </authorList>
    </citation>
    <scope>NUCLEOTIDE SEQUENCE [LARGE SCALE GENOMIC DNA]</scope>
    <source>
        <strain evidence="9 10">160A</strain>
    </source>
</reference>
<dbReference type="Gene3D" id="3.20.20.300">
    <property type="entry name" value="Glycoside hydrolase, family 3, N-terminal domain"/>
    <property type="match status" value="1"/>
</dbReference>
<dbReference type="InterPro" id="IPR017853">
    <property type="entry name" value="GH"/>
</dbReference>
<keyword evidence="5" id="KW-0378">Hydrolase</keyword>
<dbReference type="EMBL" id="QPIZ01000005">
    <property type="protein sequence ID" value="RCW37606.1"/>
    <property type="molecule type" value="Genomic_DNA"/>
</dbReference>
<evidence type="ECO:0000313" key="9">
    <source>
        <dbReference type="EMBL" id="RCW37606.1"/>
    </source>
</evidence>
<protein>
    <recommendedName>
        <fullName evidence="3">beta-glucosidase</fullName>
        <ecNumber evidence="3">3.2.1.21</ecNumber>
    </recommendedName>
</protein>
<dbReference type="PRINTS" id="PR00133">
    <property type="entry name" value="GLHYDRLASE3"/>
</dbReference>
<gene>
    <name evidence="9" type="ORF">DFO77_105115</name>
</gene>
<evidence type="ECO:0000259" key="8">
    <source>
        <dbReference type="SMART" id="SM01217"/>
    </source>
</evidence>
<evidence type="ECO:0000256" key="4">
    <source>
        <dbReference type="ARBA" id="ARBA00022729"/>
    </source>
</evidence>
<keyword evidence="10" id="KW-1185">Reference proteome</keyword>
<dbReference type="PANTHER" id="PTHR30620:SF16">
    <property type="entry name" value="LYSOSOMAL BETA GLUCOSIDASE"/>
    <property type="match status" value="1"/>
</dbReference>
<dbReference type="Gene3D" id="2.60.120.260">
    <property type="entry name" value="Galactose-binding domain-like"/>
    <property type="match status" value="1"/>
</dbReference>
<dbReference type="SUPFAM" id="SSF51445">
    <property type="entry name" value="(Trans)glycosidases"/>
    <property type="match status" value="1"/>
</dbReference>
<proteinExistence type="inferred from homology"/>
<evidence type="ECO:0000313" key="10">
    <source>
        <dbReference type="Proteomes" id="UP000252733"/>
    </source>
</evidence>
<dbReference type="Pfam" id="PF00933">
    <property type="entry name" value="Glyco_hydro_3"/>
    <property type="match status" value="1"/>
</dbReference>
<evidence type="ECO:0000256" key="5">
    <source>
        <dbReference type="ARBA" id="ARBA00022801"/>
    </source>
</evidence>
<evidence type="ECO:0000256" key="7">
    <source>
        <dbReference type="SAM" id="SignalP"/>
    </source>
</evidence>
<accession>A0A2T0XBW1</accession>
<comment type="caution">
    <text evidence="9">The sequence shown here is derived from an EMBL/GenBank/DDBJ whole genome shotgun (WGS) entry which is preliminary data.</text>
</comment>
<keyword evidence="6" id="KW-0326">Glycosidase</keyword>
<feature type="signal peptide" evidence="7">
    <location>
        <begin position="1"/>
        <end position="24"/>
    </location>
</feature>
<dbReference type="Gene3D" id="3.40.50.1700">
    <property type="entry name" value="Glycoside hydrolase family 3 C-terminal domain"/>
    <property type="match status" value="1"/>
</dbReference>
<dbReference type="OrthoDB" id="9805821at2"/>
<dbReference type="Proteomes" id="UP000252733">
    <property type="component" value="Unassembled WGS sequence"/>
</dbReference>
<organism evidence="9 10">
    <name type="scientific">Marinilabilia salmonicolor</name>
    <dbReference type="NCBI Taxonomy" id="989"/>
    <lineage>
        <taxon>Bacteria</taxon>
        <taxon>Pseudomonadati</taxon>
        <taxon>Bacteroidota</taxon>
        <taxon>Bacteroidia</taxon>
        <taxon>Marinilabiliales</taxon>
        <taxon>Marinilabiliaceae</taxon>
        <taxon>Marinilabilia</taxon>
    </lineage>
</organism>
<dbReference type="Pfam" id="PF22633">
    <property type="entry name" value="F5_F8_type_C_2"/>
    <property type="match status" value="1"/>
</dbReference>
<dbReference type="InterPro" id="IPR001764">
    <property type="entry name" value="Glyco_hydro_3_N"/>
</dbReference>
<dbReference type="Pfam" id="PF01915">
    <property type="entry name" value="Glyco_hydro_3_C"/>
    <property type="match status" value="1"/>
</dbReference>
<comment type="similarity">
    <text evidence="2">Belongs to the glycosyl hydrolase 3 family.</text>
</comment>
<dbReference type="InterPro" id="IPR036962">
    <property type="entry name" value="Glyco_hydro_3_N_sf"/>
</dbReference>
<dbReference type="RefSeq" id="WP_106154056.1">
    <property type="nucleotide sequence ID" value="NZ_PVTS01000015.1"/>
</dbReference>
<dbReference type="InterPro" id="IPR013783">
    <property type="entry name" value="Ig-like_fold"/>
</dbReference>
<dbReference type="GO" id="GO:0009251">
    <property type="term" value="P:glucan catabolic process"/>
    <property type="evidence" value="ECO:0007669"/>
    <property type="project" value="TreeGrafter"/>
</dbReference>
<dbReference type="PANTHER" id="PTHR30620">
    <property type="entry name" value="PERIPLASMIC BETA-GLUCOSIDASE-RELATED"/>
    <property type="match status" value="1"/>
</dbReference>
<name>A0A2T0XBW1_9BACT</name>
<keyword evidence="4 7" id="KW-0732">Signal</keyword>
<sequence>MKKRISIFLSVLIAVSFISAKADAPGKDKKMYHKNWIDLNKNGEKDIYEDPQADIDDRIEDLLSQMTMDEKTAQMVTLYGYKRVLNDSLPTPEWKNKLWKDGIGAIDEHLNGFQGWGRPPMATPHTWPASEHAWAINEVQRFFIEETRLGIPADFTNEGIRGIESFKATNFPTQLALGHTWDKNLINKIGYITGREARLLGYTNVYAPILDVGRDQRWGRMEEVYGESPFLVAELGVEMTKGLQQDNQVAATAKHFAIYSNNKGAREGLSRVDPQISPRETEYIHLYPFGRVIREAGLLGIMSSYNDYDGIPVQSSYYYLTEVLRNRFGFKGYIVSDSDAVIYLYNKHRTAGTYKEAVRQSVEAGLNVRCTFRSPESYVDPLRELIEEGALSEETINDRVRDILRVKFMIGLFDSPYVEDTKLADEVVNSEENQKIALEASRKSIVLLKNQEQMLPLDKNTINKIAVIGPNADNGDYALTHYGPLAVEVSTVLDGIKLKAGKEIEVVYEKGTELVDANWPDSEIMPSDPTEEEQSQIDRAVKAAAGSDVAIVVVGGSQRTCGENKSRTSLDLPGHQLKLVKAVQATGKPVIAVVISGRPLSINWTAQNVPAIIQAFYPGSKGGEAIADVIFGDYNPGGKLTVTIPKTVGQIPFNFPYKPGSQVNAWGQAGPEGSRARVNGALFPFGFGLSYTTFEYSNLKVTPKSIKPGDDVKISLSVKNTGSQKGDEVVQLYLQDKISTVTTYDKMLRGFERVPLEPGQQKTINFTIKGRDMALLNKDMEWEVEPGTFLVMAGASSEEIKLKEEFEVISEDASALNKQGNHRNTYIHASSNQHDVRNLTDGSPNTRWESKSNEATIDFELSKDAKPSEIRINWGKRNKAQYNIEIQLSGGGGQFIPVFNGKNKLSEGMESYHFEGFPATDLRLIIHASKTGEVSISDIRLDQLKTE</sequence>
<evidence type="ECO:0000256" key="6">
    <source>
        <dbReference type="ARBA" id="ARBA00023295"/>
    </source>
</evidence>
<dbReference type="Gene3D" id="2.60.40.10">
    <property type="entry name" value="Immunoglobulins"/>
    <property type="match status" value="1"/>
</dbReference>
<dbReference type="SUPFAM" id="SSF49785">
    <property type="entry name" value="Galactose-binding domain-like"/>
    <property type="match status" value="1"/>
</dbReference>
<dbReference type="FunFam" id="2.60.40.10:FF:000495">
    <property type="entry name" value="Periplasmic beta-glucosidase"/>
    <property type="match status" value="1"/>
</dbReference>
<evidence type="ECO:0000256" key="1">
    <source>
        <dbReference type="ARBA" id="ARBA00000448"/>
    </source>
</evidence>
<dbReference type="InterPro" id="IPR036881">
    <property type="entry name" value="Glyco_hydro_3_C_sf"/>
</dbReference>
<dbReference type="AlphaFoldDB" id="A0A2T0XBW1"/>
<dbReference type="EC" id="3.2.1.21" evidence="3"/>
<comment type="catalytic activity">
    <reaction evidence="1">
        <text>Hydrolysis of terminal, non-reducing beta-D-glucosyl residues with release of beta-D-glucose.</text>
        <dbReference type="EC" id="3.2.1.21"/>
    </reaction>
</comment>
<dbReference type="InterPro" id="IPR051915">
    <property type="entry name" value="Cellulose_Degrad_GH3"/>
</dbReference>
<dbReference type="GO" id="GO:0008422">
    <property type="term" value="F:beta-glucosidase activity"/>
    <property type="evidence" value="ECO:0007669"/>
    <property type="project" value="UniProtKB-EC"/>
</dbReference>
<evidence type="ECO:0000256" key="3">
    <source>
        <dbReference type="ARBA" id="ARBA00012744"/>
    </source>
</evidence>
<evidence type="ECO:0000256" key="2">
    <source>
        <dbReference type="ARBA" id="ARBA00005336"/>
    </source>
</evidence>
<dbReference type="InterPro" id="IPR008979">
    <property type="entry name" value="Galactose-bd-like_sf"/>
</dbReference>
<feature type="domain" description="Fibronectin type III-like" evidence="8">
    <location>
        <begin position="728"/>
        <end position="797"/>
    </location>
</feature>
<dbReference type="Pfam" id="PF14310">
    <property type="entry name" value="Fn3-like"/>
    <property type="match status" value="1"/>
</dbReference>
<dbReference type="InterPro" id="IPR026891">
    <property type="entry name" value="Fn3-like"/>
</dbReference>
<dbReference type="SMART" id="SM01217">
    <property type="entry name" value="Fn3_like"/>
    <property type="match status" value="1"/>
</dbReference>